<dbReference type="PANTHER" id="PTHR31807">
    <property type="entry name" value="AUGMIN FAMILY MEMBER"/>
    <property type="match status" value="1"/>
</dbReference>
<evidence type="ECO:0000313" key="3">
    <source>
        <dbReference type="EMBL" id="CAH9107908.1"/>
    </source>
</evidence>
<dbReference type="OrthoDB" id="542108at2759"/>
<feature type="compositionally biased region" description="Polar residues" evidence="2">
    <location>
        <begin position="224"/>
        <end position="239"/>
    </location>
</feature>
<keyword evidence="4" id="KW-1185">Reference proteome</keyword>
<feature type="compositionally biased region" description="Low complexity" evidence="2">
    <location>
        <begin position="275"/>
        <end position="285"/>
    </location>
</feature>
<dbReference type="PANTHER" id="PTHR31807:SF6">
    <property type="entry name" value="PROTEIN ENDOSPERM DEFECTIVE 1-RELATED"/>
    <property type="match status" value="1"/>
</dbReference>
<name>A0A9P1EIA7_CUSEU</name>
<feature type="compositionally biased region" description="Low complexity" evidence="2">
    <location>
        <begin position="132"/>
        <end position="154"/>
    </location>
</feature>
<dbReference type="Pfam" id="PF04484">
    <property type="entry name" value="QWRF"/>
    <property type="match status" value="1"/>
</dbReference>
<dbReference type="GO" id="GO:0008017">
    <property type="term" value="F:microtubule binding"/>
    <property type="evidence" value="ECO:0007669"/>
    <property type="project" value="TreeGrafter"/>
</dbReference>
<gene>
    <name evidence="3" type="ORF">CEURO_LOCUS17896</name>
</gene>
<comment type="caution">
    <text evidence="3">The sequence shown here is derived from an EMBL/GenBank/DDBJ whole genome shotgun (WGS) entry which is preliminary data.</text>
</comment>
<organism evidence="3 4">
    <name type="scientific">Cuscuta europaea</name>
    <name type="common">European dodder</name>
    <dbReference type="NCBI Taxonomy" id="41803"/>
    <lineage>
        <taxon>Eukaryota</taxon>
        <taxon>Viridiplantae</taxon>
        <taxon>Streptophyta</taxon>
        <taxon>Embryophyta</taxon>
        <taxon>Tracheophyta</taxon>
        <taxon>Spermatophyta</taxon>
        <taxon>Magnoliopsida</taxon>
        <taxon>eudicotyledons</taxon>
        <taxon>Gunneridae</taxon>
        <taxon>Pentapetalae</taxon>
        <taxon>asterids</taxon>
        <taxon>lamiids</taxon>
        <taxon>Solanales</taxon>
        <taxon>Convolvulaceae</taxon>
        <taxon>Cuscuteae</taxon>
        <taxon>Cuscuta</taxon>
        <taxon>Cuscuta subgen. Cuscuta</taxon>
    </lineage>
</organism>
<evidence type="ECO:0000313" key="4">
    <source>
        <dbReference type="Proteomes" id="UP001152484"/>
    </source>
</evidence>
<dbReference type="EMBL" id="CAMAPE010000051">
    <property type="protein sequence ID" value="CAH9107908.1"/>
    <property type="molecule type" value="Genomic_DNA"/>
</dbReference>
<sequence>MTEESSRAVDSCALAGATAPPAPLPQNRRPRVREVSSRFMTPLISSSASSAAVSSPFDHRSKSTFRRHPHQQSLNEPLSSRPVEDENIPDVMRNSTGSQMLSKAAILLSTVQRKPQQKTKVLKENGGSRFEQQQSASDSPAQSKRVSSSSSSSSYRPDTPYARGGAERIVPSRYRVTPHPLHRQTQNHCGAAQTPFSAAAQLVQESTSTSNTPTPKDDYDSSDNESVQNRKSYPNSPVCITSSKIARGPWTTRASMPEVDRWLIDKNSTPKCVRSLSLSRSSSDSKNLCLPPQPTTKPGLDKKVRRGVNNHPDDDHSLKMLQNHYLQWRYANAKAEASVHSQSMEAERKLYSLGCQINDLREKVSMKRAELASLQRIKTLSTILETQSPCLEEWSAIENGYSASLSGATSALQNASLQLPVSGVRVDSRELAESFNSATKVMEQMHSDIERFVCKAEDVDSLVSDLARVSSGERSFIEECGDLLMKVHASQITECSLKGHMVQLSRIIDQLRSST</sequence>
<dbReference type="AlphaFoldDB" id="A0A9P1EIA7"/>
<evidence type="ECO:0000256" key="2">
    <source>
        <dbReference type="SAM" id="MobiDB-lite"/>
    </source>
</evidence>
<dbReference type="GO" id="GO:0051225">
    <property type="term" value="P:spindle assembly"/>
    <property type="evidence" value="ECO:0007669"/>
    <property type="project" value="TreeGrafter"/>
</dbReference>
<dbReference type="GO" id="GO:0005737">
    <property type="term" value="C:cytoplasm"/>
    <property type="evidence" value="ECO:0007669"/>
    <property type="project" value="TreeGrafter"/>
</dbReference>
<feature type="compositionally biased region" description="Low complexity" evidence="2">
    <location>
        <begin position="45"/>
        <end position="55"/>
    </location>
</feature>
<dbReference type="Proteomes" id="UP001152484">
    <property type="component" value="Unassembled WGS sequence"/>
</dbReference>
<feature type="region of interest" description="Disordered" evidence="2">
    <location>
        <begin position="1"/>
        <end position="170"/>
    </location>
</feature>
<feature type="region of interest" description="Disordered" evidence="2">
    <location>
        <begin position="201"/>
        <end position="239"/>
    </location>
</feature>
<feature type="region of interest" description="Disordered" evidence="2">
    <location>
        <begin position="275"/>
        <end position="301"/>
    </location>
</feature>
<dbReference type="GO" id="GO:0005880">
    <property type="term" value="C:nuclear microtubule"/>
    <property type="evidence" value="ECO:0007669"/>
    <property type="project" value="TreeGrafter"/>
</dbReference>
<evidence type="ECO:0000256" key="1">
    <source>
        <dbReference type="ARBA" id="ARBA00010016"/>
    </source>
</evidence>
<proteinExistence type="inferred from homology"/>
<comment type="similarity">
    <text evidence="1">Belongs to the QWRF family.</text>
</comment>
<feature type="compositionally biased region" description="Polar residues" evidence="2">
    <location>
        <begin position="203"/>
        <end position="214"/>
    </location>
</feature>
<accession>A0A9P1EIA7</accession>
<reference evidence="3" key="1">
    <citation type="submission" date="2022-07" db="EMBL/GenBank/DDBJ databases">
        <authorList>
            <person name="Macas J."/>
            <person name="Novak P."/>
            <person name="Neumann P."/>
        </authorList>
    </citation>
    <scope>NUCLEOTIDE SEQUENCE</scope>
</reference>
<dbReference type="InterPro" id="IPR007573">
    <property type="entry name" value="QWRF"/>
</dbReference>
<protein>
    <submittedName>
        <fullName evidence="3">Uncharacterized protein</fullName>
    </submittedName>
</protein>